<accession>A0ABP7ZKJ9</accession>
<gene>
    <name evidence="3" type="ORF">GCM10022286_19720</name>
</gene>
<dbReference type="InterPro" id="IPR053150">
    <property type="entry name" value="Teicoplanin_resist-assoc"/>
</dbReference>
<comment type="caution">
    <text evidence="3">The sequence shown here is derived from an EMBL/GenBank/DDBJ whole genome shotgun (WGS) entry which is preliminary data.</text>
</comment>
<keyword evidence="1" id="KW-1133">Transmembrane helix</keyword>
<dbReference type="EMBL" id="BAABBV010000001">
    <property type="protein sequence ID" value="GAA4161712.1"/>
    <property type="molecule type" value="Genomic_DNA"/>
</dbReference>
<dbReference type="InterPro" id="IPR006976">
    <property type="entry name" value="VanZ-like"/>
</dbReference>
<keyword evidence="1" id="KW-0812">Transmembrane</keyword>
<evidence type="ECO:0000313" key="3">
    <source>
        <dbReference type="EMBL" id="GAA4161712.1"/>
    </source>
</evidence>
<dbReference type="PANTHER" id="PTHR36834:SF2">
    <property type="entry name" value="MEMBRANE PROTEIN"/>
    <property type="match status" value="1"/>
</dbReference>
<dbReference type="RefSeq" id="WP_344791605.1">
    <property type="nucleotide sequence ID" value="NZ_BAABBV010000001.1"/>
</dbReference>
<proteinExistence type="predicted"/>
<feature type="transmembrane region" description="Helical" evidence="1">
    <location>
        <begin position="101"/>
        <end position="120"/>
    </location>
</feature>
<feature type="transmembrane region" description="Helical" evidence="1">
    <location>
        <begin position="126"/>
        <end position="143"/>
    </location>
</feature>
<feature type="transmembrane region" description="Helical" evidence="1">
    <location>
        <begin position="72"/>
        <end position="94"/>
    </location>
</feature>
<reference evidence="3" key="1">
    <citation type="journal article" date="2014" name="Int. J. Syst. Evol. Microbiol.">
        <title>Complete genome of a new Firmicutes species belonging to the dominant human colonic microbiota ('Ruminococcus bicirculans') reveals two chromosomes and a selective capacity to utilize plant glucans.</title>
        <authorList>
            <consortium name="NISC Comparative Sequencing Program"/>
            <person name="Wegmann U."/>
            <person name="Louis P."/>
            <person name="Goesmann A."/>
            <person name="Henrissat B."/>
            <person name="Duncan S.H."/>
            <person name="Flint H.J."/>
        </authorList>
    </citation>
    <scope>NUCLEOTIDE SEQUENCE</scope>
    <source>
        <strain evidence="3">JCM 17590</strain>
    </source>
</reference>
<protein>
    <recommendedName>
        <fullName evidence="2">VanZ-like domain-containing protein</fullName>
    </recommendedName>
</protein>
<organism evidence="3 4">
    <name type="scientific">Gryllotalpicola daejeonensis</name>
    <dbReference type="NCBI Taxonomy" id="993087"/>
    <lineage>
        <taxon>Bacteria</taxon>
        <taxon>Bacillati</taxon>
        <taxon>Actinomycetota</taxon>
        <taxon>Actinomycetes</taxon>
        <taxon>Micrococcales</taxon>
        <taxon>Microbacteriaceae</taxon>
        <taxon>Gryllotalpicola</taxon>
    </lineage>
</organism>
<feature type="transmembrane region" description="Helical" evidence="1">
    <location>
        <begin position="20"/>
        <end position="38"/>
    </location>
</feature>
<dbReference type="PANTHER" id="PTHR36834">
    <property type="entry name" value="MEMBRANE PROTEIN-RELATED"/>
    <property type="match status" value="1"/>
</dbReference>
<sequence length="204" mass="21361">MPTPRLSDSLPSRTHDRAALTVILFVVYLALLVWLVMWKFESPWVADGAGRDIKLVPYVQTATAGANPVGEIAANVAIFVPFGMYVATLAPTWASWRAAGVFAGVSLALEIGQYVLATGASDTADVIDNTVGGLLGIAAIALLRRSLPGRATALVTRVLFVGTVAVAVAVAAFIASPIRMGPHNPGHLRHFAGPESTLLPRPGN</sequence>
<keyword evidence="1" id="KW-0472">Membrane</keyword>
<dbReference type="Proteomes" id="UP001415169">
    <property type="component" value="Unassembled WGS sequence"/>
</dbReference>
<reference evidence="3" key="2">
    <citation type="submission" date="2023-12" db="EMBL/GenBank/DDBJ databases">
        <authorList>
            <person name="Sun Q."/>
            <person name="Inoue M."/>
        </authorList>
    </citation>
    <scope>NUCLEOTIDE SEQUENCE</scope>
    <source>
        <strain evidence="3">JCM 17590</strain>
    </source>
</reference>
<evidence type="ECO:0000313" key="4">
    <source>
        <dbReference type="Proteomes" id="UP001415169"/>
    </source>
</evidence>
<evidence type="ECO:0000256" key="1">
    <source>
        <dbReference type="SAM" id="Phobius"/>
    </source>
</evidence>
<feature type="transmembrane region" description="Helical" evidence="1">
    <location>
        <begin position="155"/>
        <end position="175"/>
    </location>
</feature>
<feature type="domain" description="VanZ-like" evidence="2">
    <location>
        <begin position="25"/>
        <end position="143"/>
    </location>
</feature>
<dbReference type="Pfam" id="PF04892">
    <property type="entry name" value="VanZ"/>
    <property type="match status" value="1"/>
</dbReference>
<name>A0ABP7ZKJ9_9MICO</name>
<keyword evidence="4" id="KW-1185">Reference proteome</keyword>
<evidence type="ECO:0000259" key="2">
    <source>
        <dbReference type="Pfam" id="PF04892"/>
    </source>
</evidence>